<name>A0A0E0LLT9_ORYPU</name>
<evidence type="ECO:0000313" key="1">
    <source>
        <dbReference type="EnsemblPlants" id="OPUNC07G16400.1"/>
    </source>
</evidence>
<reference evidence="1" key="2">
    <citation type="submission" date="2018-05" db="EMBL/GenBank/DDBJ databases">
        <title>OpunRS2 (Oryza punctata Reference Sequence Version 2).</title>
        <authorList>
            <person name="Zhang J."/>
            <person name="Kudrna D."/>
            <person name="Lee S."/>
            <person name="Talag J."/>
            <person name="Welchert J."/>
            <person name="Wing R.A."/>
        </authorList>
    </citation>
    <scope>NUCLEOTIDE SEQUENCE [LARGE SCALE GENOMIC DNA]</scope>
</reference>
<evidence type="ECO:0000313" key="2">
    <source>
        <dbReference type="Proteomes" id="UP000026962"/>
    </source>
</evidence>
<dbReference type="EnsemblPlants" id="OPUNC07G16400.1">
    <property type="protein sequence ID" value="OPUNC07G16400.1"/>
    <property type="gene ID" value="OPUNC07G16400"/>
</dbReference>
<dbReference type="Proteomes" id="UP000026962">
    <property type="component" value="Chromosome 7"/>
</dbReference>
<proteinExistence type="predicted"/>
<dbReference type="HOGENOM" id="CLU_2472945_0_0_1"/>
<reference evidence="1" key="1">
    <citation type="submission" date="2015-04" db="UniProtKB">
        <authorList>
            <consortium name="EnsemblPlants"/>
        </authorList>
    </citation>
    <scope>IDENTIFICATION</scope>
</reference>
<sequence length="88" mass="9893">MEGWQPMRWTGKRIGRERVGRGRMKWRGKVVLSFGGGFICCDYLCMGGKCKGGQLDFGLRRELNGLRCRRGTNRLVISSAGKERGSPL</sequence>
<accession>A0A0E0LLT9</accession>
<protein>
    <submittedName>
        <fullName evidence="1">Uncharacterized protein</fullName>
    </submittedName>
</protein>
<dbReference type="AlphaFoldDB" id="A0A0E0LLT9"/>
<organism evidence="1">
    <name type="scientific">Oryza punctata</name>
    <name type="common">Red rice</name>
    <dbReference type="NCBI Taxonomy" id="4537"/>
    <lineage>
        <taxon>Eukaryota</taxon>
        <taxon>Viridiplantae</taxon>
        <taxon>Streptophyta</taxon>
        <taxon>Embryophyta</taxon>
        <taxon>Tracheophyta</taxon>
        <taxon>Spermatophyta</taxon>
        <taxon>Magnoliopsida</taxon>
        <taxon>Liliopsida</taxon>
        <taxon>Poales</taxon>
        <taxon>Poaceae</taxon>
        <taxon>BOP clade</taxon>
        <taxon>Oryzoideae</taxon>
        <taxon>Oryzeae</taxon>
        <taxon>Oryzinae</taxon>
        <taxon>Oryza</taxon>
    </lineage>
</organism>
<keyword evidence="2" id="KW-1185">Reference proteome</keyword>
<dbReference type="Gramene" id="OPUNC07G16400.1">
    <property type="protein sequence ID" value="OPUNC07G16400.1"/>
    <property type="gene ID" value="OPUNC07G16400"/>
</dbReference>